<keyword evidence="5" id="KW-1185">Reference proteome</keyword>
<feature type="domain" description="DUF31" evidence="3">
    <location>
        <begin position="92"/>
        <end position="490"/>
    </location>
</feature>
<dbReference type="Proteomes" id="UP000000549">
    <property type="component" value="Chromosome"/>
</dbReference>
<dbReference type="STRING" id="262723.MS53_0662"/>
<dbReference type="HOGENOM" id="CLU_018138_0_0_14"/>
<dbReference type="InterPro" id="IPR022382">
    <property type="entry name" value="Mycoplasma_peptidase_DUF31"/>
</dbReference>
<proteinExistence type="predicted"/>
<dbReference type="KEGG" id="msy:MS53_0662"/>
<evidence type="ECO:0000313" key="5">
    <source>
        <dbReference type="Proteomes" id="UP000000549"/>
    </source>
</evidence>
<feature type="compositionally biased region" description="Basic and acidic residues" evidence="1">
    <location>
        <begin position="31"/>
        <end position="42"/>
    </location>
</feature>
<reference evidence="4 5" key="1">
    <citation type="journal article" date="2005" name="J. Bacteriol.">
        <title>Swine and poultry pathogens: the complete genome sequences of two strains of Mycoplasma hyopneumoniae and a strain of Mycoplasma synoviae.</title>
        <authorList>
            <person name="Vasconcelos A.T."/>
            <person name="Ferreira H.B."/>
            <person name="Bizarro C.V."/>
            <person name="Bonatto S.L."/>
            <person name="Carvalho M.O."/>
            <person name="Pinto P.M."/>
            <person name="Almeida D.F."/>
            <person name="Almeida L.G."/>
            <person name="Almeida R."/>
            <person name="Alves-Filho L."/>
            <person name="Assuncao E.N."/>
            <person name="Azevedo V.A."/>
            <person name="Bogo M.R."/>
            <person name="Brigido M.M."/>
            <person name="Brocchi M."/>
            <person name="Burity H.A."/>
            <person name="Camargo A.A."/>
            <person name="Camargo S.S."/>
            <person name="Carepo M.S."/>
            <person name="Carraro D.M."/>
            <person name="de Mattos Cascardo J.C."/>
            <person name="Castro L.A."/>
            <person name="Cavalcanti G."/>
            <person name="Chemale G."/>
            <person name="Collevatti R.G."/>
            <person name="Cunha C.W."/>
            <person name="Dallagiovanna B."/>
            <person name="Dambros B.P."/>
            <person name="Dellagostin O.A."/>
            <person name="Falcao C."/>
            <person name="Fantinatti-Garboggini F."/>
            <person name="Felipe M.S."/>
            <person name="Fiorentin L."/>
            <person name="Franco G.R."/>
            <person name="Freitas N.S."/>
            <person name="Frias D."/>
            <person name="Grangeiro T.B."/>
            <person name="Grisard E.C."/>
            <person name="Guimaraes C.T."/>
            <person name="Hungria M."/>
            <person name="Jardim S.N."/>
            <person name="Krieger M.A."/>
            <person name="Laurino J.P."/>
            <person name="Lima L.F."/>
            <person name="Lopes M.I."/>
            <person name="Loreto E.L."/>
            <person name="Madeira H.M."/>
            <person name="Manfio G.P."/>
            <person name="Maranhao A.Q."/>
            <person name="Martinkovics C.T."/>
            <person name="Medeiros S.R."/>
            <person name="Moreira M.A."/>
            <person name="Neiva M."/>
            <person name="Ramalho-Neto C.E."/>
            <person name="Nicolas M.F."/>
            <person name="Oliveira S.C."/>
            <person name="Paixao R.F."/>
            <person name="Pedrosa F.O."/>
            <person name="Pena S.D."/>
            <person name="Pereira M."/>
            <person name="Pereira-Ferrari L."/>
            <person name="Piffer I."/>
            <person name="Pinto L.S."/>
            <person name="Potrich D.P."/>
            <person name="Salim A.C."/>
            <person name="Santos F.R."/>
            <person name="Schmitt R."/>
            <person name="Schneider M.P."/>
            <person name="Schrank A."/>
            <person name="Schrank I.S."/>
            <person name="Schuck A.F."/>
            <person name="Seuanez H.N."/>
            <person name="Silva D.W."/>
            <person name="Silva R."/>
            <person name="Silva S.C."/>
            <person name="Soares C.M."/>
            <person name="Souza K.R."/>
            <person name="Souza R.C."/>
            <person name="Staats C.C."/>
            <person name="Steffens M.B."/>
            <person name="Teixeira S.M."/>
            <person name="Urmenyi T.P."/>
            <person name="Vainstein M.H."/>
            <person name="Zuccherato L.W."/>
            <person name="Simpson A.J."/>
            <person name="Zaha A."/>
        </authorList>
    </citation>
    <scope>NUCLEOTIDE SEQUENCE [LARGE SCALE GENOMIC DNA]</scope>
    <source>
        <strain evidence="4 5">53</strain>
    </source>
</reference>
<evidence type="ECO:0000313" key="4">
    <source>
        <dbReference type="EMBL" id="AAZ44069.2"/>
    </source>
</evidence>
<name>Q4A5A2_MYCS5</name>
<sequence length="574" mass="64575">MKLKWLKKLIVPTSLVTLTTAIAISCGAPVADDKKDGEKKQGQQDNPKAPTNPSSSLVDQKAFDAYVKEHNSLIYNPAEKGSDKDNYPTNFDALKAIADRSFSLYVGMPNPQASYVGTMWLLDYQKISDTQYKMFFGTNFHVAAGIVTAQNVNENVAQNDVAAENRPIGFTIRAAVGTNPNDRNATTGRNYYETSVLSETNKFKVFWHARNFVKRSEELNQVIAPDKDLYTDFSVLEWDVDFNDIQNNPNFFFNPNLRAEISTSTNGSNTVVQTVSDEVAAKRKANNDRFIEKLKNAVAAVDNQIALGKKTTLYNHLAGTPFNFDFSTSLNVKDKYEATNLIYKRPTTPEQLQSFASSLTQQEKDFLETKYVDTPRWVNLYGFPLIQQNEGFGIYASIWQEAGEPNKLQEKGWDVYPKFQSLFRFDRTQLGKESAITLQDGRKIIQASFNNKTLYFYGYQYKVTTPVDVSGGVSGALVTDTQGLSLGIFNSKDNSFVTASDSERPELGEWRIFNIFVIPFTQMEKIGRVEAYNLIDGTDKTKFPNQTSSYRDQLRLVYNSGSTKFKTALFPEGA</sequence>
<feature type="chain" id="PRO_5004235339" description="DUF31 domain-containing protein" evidence="2">
    <location>
        <begin position="24"/>
        <end position="574"/>
    </location>
</feature>
<dbReference type="RefSeq" id="WP_041352143.1">
    <property type="nucleotide sequence ID" value="NC_007294.1"/>
</dbReference>
<feature type="region of interest" description="Disordered" evidence="1">
    <location>
        <begin position="31"/>
        <end position="56"/>
    </location>
</feature>
<accession>Q4A5A2</accession>
<dbReference type="AlphaFoldDB" id="Q4A5A2"/>
<dbReference type="PROSITE" id="PS51257">
    <property type="entry name" value="PROKAR_LIPOPROTEIN"/>
    <property type="match status" value="1"/>
</dbReference>
<evidence type="ECO:0000259" key="3">
    <source>
        <dbReference type="Pfam" id="PF01732"/>
    </source>
</evidence>
<gene>
    <name evidence="4" type="ordered locus">MS53_0662</name>
</gene>
<feature type="signal peptide" evidence="2">
    <location>
        <begin position="1"/>
        <end position="23"/>
    </location>
</feature>
<dbReference type="NCBIfam" id="NF045841">
    <property type="entry name" value="Ig_SerProt_MIP"/>
    <property type="match status" value="1"/>
</dbReference>
<dbReference type="OrthoDB" id="397369at2"/>
<keyword evidence="2" id="KW-0732">Signal</keyword>
<dbReference type="EMBL" id="AE017245">
    <property type="protein sequence ID" value="AAZ44069.2"/>
    <property type="molecule type" value="Genomic_DNA"/>
</dbReference>
<evidence type="ECO:0000256" key="2">
    <source>
        <dbReference type="SAM" id="SignalP"/>
    </source>
</evidence>
<evidence type="ECO:0000256" key="1">
    <source>
        <dbReference type="SAM" id="MobiDB-lite"/>
    </source>
</evidence>
<organism evidence="4 5">
    <name type="scientific">Mycoplasmopsis synoviae (strain 53)</name>
    <name type="common">Mycoplasma synoviae</name>
    <dbReference type="NCBI Taxonomy" id="262723"/>
    <lineage>
        <taxon>Bacteria</taxon>
        <taxon>Bacillati</taxon>
        <taxon>Mycoplasmatota</taxon>
        <taxon>Mycoplasmoidales</taxon>
        <taxon>Metamycoplasmataceae</taxon>
        <taxon>Mycoplasmopsis</taxon>
    </lineage>
</organism>
<protein>
    <recommendedName>
        <fullName evidence="3">DUF31 domain-containing protein</fullName>
    </recommendedName>
</protein>
<dbReference type="Pfam" id="PF01732">
    <property type="entry name" value="Mycop_pep_DUF31"/>
    <property type="match status" value="1"/>
</dbReference>